<feature type="domain" description="Far11/STRP C-terminal" evidence="2">
    <location>
        <begin position="273"/>
        <end position="629"/>
    </location>
</feature>
<organism evidence="4 5">
    <name type="scientific">Aphanomyces stellatus</name>
    <dbReference type="NCBI Taxonomy" id="120398"/>
    <lineage>
        <taxon>Eukaryota</taxon>
        <taxon>Sar</taxon>
        <taxon>Stramenopiles</taxon>
        <taxon>Oomycota</taxon>
        <taxon>Saprolegniomycetes</taxon>
        <taxon>Saprolegniales</taxon>
        <taxon>Verrucalvaceae</taxon>
        <taxon>Aphanomyces</taxon>
    </lineage>
</organism>
<dbReference type="GO" id="GO:0005829">
    <property type="term" value="C:cytosol"/>
    <property type="evidence" value="ECO:0007669"/>
    <property type="project" value="TreeGrafter"/>
</dbReference>
<accession>A0A485KAR0</accession>
<dbReference type="GO" id="GO:0007010">
    <property type="term" value="P:cytoskeleton organization"/>
    <property type="evidence" value="ECO:0007669"/>
    <property type="project" value="TreeGrafter"/>
</dbReference>
<evidence type="ECO:0000313" key="5">
    <source>
        <dbReference type="Proteomes" id="UP000332933"/>
    </source>
</evidence>
<reference evidence="3" key="2">
    <citation type="submission" date="2019-06" db="EMBL/GenBank/DDBJ databases">
        <title>Genomics analysis of Aphanomyces spp. identifies a new class of oomycete effector associated with host adaptation.</title>
        <authorList>
            <person name="Gaulin E."/>
        </authorList>
    </citation>
    <scope>NUCLEOTIDE SEQUENCE</scope>
    <source>
        <strain evidence="3">CBS 578.67</strain>
    </source>
</reference>
<dbReference type="AlphaFoldDB" id="A0A485KAR0"/>
<dbReference type="InterPro" id="IPR021819">
    <property type="entry name" value="Far11/STRP_C"/>
</dbReference>
<evidence type="ECO:0000313" key="4">
    <source>
        <dbReference type="EMBL" id="VFT81115.1"/>
    </source>
</evidence>
<keyword evidence="5" id="KW-1185">Reference proteome</keyword>
<dbReference type="SMART" id="SM01292">
    <property type="entry name" value="N1221"/>
    <property type="match status" value="1"/>
</dbReference>
<dbReference type="EMBL" id="VJMH01000845">
    <property type="protein sequence ID" value="KAF0714263.1"/>
    <property type="molecule type" value="Genomic_DNA"/>
</dbReference>
<proteinExistence type="predicted"/>
<sequence length="679" mass="76567">MATDGNCGGPVTDDLQALSLAERISFFYCSSVQDFAGVSTKPAEYLISPDDVPYFLELLESPDRDQWLQAEAVLIPYAQGKCTPDGTQSRLLVHLDMARAHNEVLTHAGALPIFTAHLIRVMQGLRSINFQYVDIDIVERALSQLNRAITLLYLVVTLTPMSGAFQRALLDIGLFPPRQFLTDLFDCLQHHHNVPGFPVKRLVLLLYVWLSSVVGDLNDLAALKDARRRHHNLPSDDATRLVAKSLKKPIPMPLGDPTDALYPVRFKAQAARDAIYTKYIHKPHYELAPIALSDDLRSDDQDWVVRVEQLYKQVLLPKYKEYTALLSTIVAMASGSVMDKRNFFSKRSFSLNEEPSSGQLSTEEQLYWTWMNREKAIVLDVTALVVLLLLKQTRASHLYKGELLAQGLVDAAILPAVTVLYAPVFSFVTQHGQKFLNRDTATYVQLRQTDESASLRVDMPVPMKRSVPAEDDVEYALAPTRIVTTLLRVVQRLTKRKPSLIRPWLCRAQSLVWLKRVLNLREPKSRLYALKLVKSQGRYLGHQWMRKFTCVHLLTEIYMYVRPELEDDWLRSDEDESNPLAKSNETWLNGEVQSFHHKYYWSTLKSTTPAASSAVSVAVQGMLDLAQDALDLDGGSCRKLAADLKLDAALCAQYEKWLDAQGLVGSSDKASLPLPISFN</sequence>
<reference evidence="4 5" key="1">
    <citation type="submission" date="2019-03" db="EMBL/GenBank/DDBJ databases">
        <authorList>
            <person name="Gaulin E."/>
            <person name="Dumas B."/>
        </authorList>
    </citation>
    <scope>NUCLEOTIDE SEQUENCE [LARGE SCALE GENOMIC DNA]</scope>
    <source>
        <strain evidence="4">CBS 568.67</strain>
    </source>
</reference>
<gene>
    <name evidence="4" type="primary">Aste57867_3978</name>
    <name evidence="3" type="ORF">As57867_003967</name>
    <name evidence="4" type="ORF">ASTE57867_3978</name>
</gene>
<evidence type="ECO:0000259" key="1">
    <source>
        <dbReference type="SMART" id="SM01292"/>
    </source>
</evidence>
<dbReference type="Pfam" id="PF11882">
    <property type="entry name" value="DUF3402"/>
    <property type="match status" value="1"/>
</dbReference>
<dbReference type="Proteomes" id="UP000332933">
    <property type="component" value="Unassembled WGS sequence"/>
</dbReference>
<dbReference type="PANTHER" id="PTHR13239">
    <property type="entry name" value="PROTEIN REQUIRED FOR HYPHAL ANASTOMOSIS HAM-2"/>
    <property type="match status" value="1"/>
</dbReference>
<dbReference type="EMBL" id="CAADRA010000845">
    <property type="protein sequence ID" value="VFT81115.1"/>
    <property type="molecule type" value="Genomic_DNA"/>
</dbReference>
<protein>
    <submittedName>
        <fullName evidence="4">Aste57867_3978 protein</fullName>
    </submittedName>
</protein>
<feature type="domain" description="Far11/STRP N-terminal" evidence="1">
    <location>
        <begin position="12"/>
        <end position="294"/>
    </location>
</feature>
<dbReference type="OrthoDB" id="18234at2759"/>
<name>A0A485KAR0_9STRA</name>
<evidence type="ECO:0000313" key="3">
    <source>
        <dbReference type="EMBL" id="KAF0714263.1"/>
    </source>
</evidence>
<dbReference type="InterPro" id="IPR012486">
    <property type="entry name" value="Far11/STRP_N"/>
</dbReference>
<dbReference type="InterPro" id="IPR040185">
    <property type="entry name" value="Far11/STRP"/>
</dbReference>
<evidence type="ECO:0000259" key="2">
    <source>
        <dbReference type="SMART" id="SM01293"/>
    </source>
</evidence>
<dbReference type="Pfam" id="PF07923">
    <property type="entry name" value="N1221"/>
    <property type="match status" value="1"/>
</dbReference>
<dbReference type="PANTHER" id="PTHR13239:SF4">
    <property type="entry name" value="AT25231P"/>
    <property type="match status" value="1"/>
</dbReference>
<dbReference type="SMART" id="SM01293">
    <property type="entry name" value="DUF3402"/>
    <property type="match status" value="1"/>
</dbReference>